<evidence type="ECO:0000313" key="6">
    <source>
        <dbReference type="EMBL" id="RZS97842.1"/>
    </source>
</evidence>
<evidence type="ECO:0000259" key="5">
    <source>
        <dbReference type="PROSITE" id="PS50830"/>
    </source>
</evidence>
<feature type="signal peptide" evidence="4">
    <location>
        <begin position="1"/>
        <end position="24"/>
    </location>
</feature>
<dbReference type="GO" id="GO:0016787">
    <property type="term" value="F:hydrolase activity"/>
    <property type="evidence" value="ECO:0007669"/>
    <property type="project" value="UniProtKB-KW"/>
</dbReference>
<dbReference type="InterPro" id="IPR016071">
    <property type="entry name" value="Staphylococal_nuclease_OB-fold"/>
</dbReference>
<protein>
    <submittedName>
        <fullName evidence="6">Micrococcal nuclease</fullName>
    </submittedName>
</protein>
<dbReference type="SUPFAM" id="SSF50199">
    <property type="entry name" value="Staphylococcal nuclease"/>
    <property type="match status" value="1"/>
</dbReference>
<evidence type="ECO:0000256" key="2">
    <source>
        <dbReference type="ARBA" id="ARBA00022759"/>
    </source>
</evidence>
<keyword evidence="3" id="KW-0378">Hydrolase</keyword>
<evidence type="ECO:0000256" key="1">
    <source>
        <dbReference type="ARBA" id="ARBA00022722"/>
    </source>
</evidence>
<accession>A0A4Q7PG29</accession>
<keyword evidence="4" id="KW-0732">Signal</keyword>
<sequence length="161" mass="19114">MRIQHSFYIFLFLLFFFFSSAVQAQREKHQWFEISKFVDGDTFWIINGGGKPEKIRLIGVDAPEARRTGRKEIEHFGKEASAYVEKLLRGKRVRLEFDVSKYDRYKRTLAYVYLEDGTFLNAHLVKEGYATAMTVPPNVRFSELFVQLQREARQHRRGLWK</sequence>
<dbReference type="Gene3D" id="2.40.50.90">
    <property type="match status" value="1"/>
</dbReference>
<name>A0A4Q7PG29_9BACT</name>
<proteinExistence type="predicted"/>
<dbReference type="AlphaFoldDB" id="A0A4Q7PG29"/>
<dbReference type="RefSeq" id="WP_130276660.1">
    <property type="nucleotide sequence ID" value="NZ_SGXG01000001.1"/>
</dbReference>
<dbReference type="PANTHER" id="PTHR12302:SF3">
    <property type="entry name" value="SERINE_THREONINE-PROTEIN KINASE 31"/>
    <property type="match status" value="1"/>
</dbReference>
<evidence type="ECO:0000256" key="3">
    <source>
        <dbReference type="ARBA" id="ARBA00022801"/>
    </source>
</evidence>
<feature type="chain" id="PRO_5020835911" evidence="4">
    <location>
        <begin position="25"/>
        <end position="161"/>
    </location>
</feature>
<reference evidence="6 7" key="1">
    <citation type="submission" date="2019-02" db="EMBL/GenBank/DDBJ databases">
        <title>Genomic Encyclopedia of Archaeal and Bacterial Type Strains, Phase II (KMG-II): from individual species to whole genera.</title>
        <authorList>
            <person name="Goeker M."/>
        </authorList>
    </citation>
    <scope>NUCLEOTIDE SEQUENCE [LARGE SCALE GENOMIC DNA]</scope>
    <source>
        <strain evidence="6 7">DSM 21411</strain>
    </source>
</reference>
<dbReference type="PROSITE" id="PS50830">
    <property type="entry name" value="TNASE_3"/>
    <property type="match status" value="1"/>
</dbReference>
<gene>
    <name evidence="6" type="ORF">BC751_3469</name>
</gene>
<dbReference type="Proteomes" id="UP000292209">
    <property type="component" value="Unassembled WGS sequence"/>
</dbReference>
<dbReference type="PANTHER" id="PTHR12302">
    <property type="entry name" value="EBNA2 BINDING PROTEIN P100"/>
    <property type="match status" value="1"/>
</dbReference>
<dbReference type="InterPro" id="IPR035437">
    <property type="entry name" value="SNase_OB-fold_sf"/>
</dbReference>
<organism evidence="6 7">
    <name type="scientific">Cecembia calidifontis</name>
    <dbReference type="NCBI Taxonomy" id="1187080"/>
    <lineage>
        <taxon>Bacteria</taxon>
        <taxon>Pseudomonadati</taxon>
        <taxon>Bacteroidota</taxon>
        <taxon>Cytophagia</taxon>
        <taxon>Cytophagales</taxon>
        <taxon>Cyclobacteriaceae</taxon>
        <taxon>Cecembia</taxon>
    </lineage>
</organism>
<dbReference type="Pfam" id="PF00565">
    <property type="entry name" value="SNase"/>
    <property type="match status" value="1"/>
</dbReference>
<dbReference type="OrthoDB" id="4376109at2"/>
<keyword evidence="1" id="KW-0540">Nuclease</keyword>
<evidence type="ECO:0000313" key="7">
    <source>
        <dbReference type="Proteomes" id="UP000292209"/>
    </source>
</evidence>
<evidence type="ECO:0000256" key="4">
    <source>
        <dbReference type="SAM" id="SignalP"/>
    </source>
</evidence>
<dbReference type="GO" id="GO:0004519">
    <property type="term" value="F:endonuclease activity"/>
    <property type="evidence" value="ECO:0007669"/>
    <property type="project" value="UniProtKB-KW"/>
</dbReference>
<keyword evidence="7" id="KW-1185">Reference proteome</keyword>
<dbReference type="EMBL" id="SGXG01000001">
    <property type="protein sequence ID" value="RZS97842.1"/>
    <property type="molecule type" value="Genomic_DNA"/>
</dbReference>
<comment type="caution">
    <text evidence="6">The sequence shown here is derived from an EMBL/GenBank/DDBJ whole genome shotgun (WGS) entry which is preliminary data.</text>
</comment>
<keyword evidence="2" id="KW-0255">Endonuclease</keyword>
<feature type="domain" description="TNase-like" evidence="5">
    <location>
        <begin position="28"/>
        <end position="161"/>
    </location>
</feature>
<dbReference type="SMART" id="SM00318">
    <property type="entry name" value="SNc"/>
    <property type="match status" value="1"/>
</dbReference>